<dbReference type="InterPro" id="IPR027079">
    <property type="entry name" value="Tfb1/GTF2H1"/>
</dbReference>
<feature type="domain" description="BSD" evidence="8">
    <location>
        <begin position="239"/>
        <end position="290"/>
    </location>
</feature>
<feature type="region of interest" description="Disordered" evidence="7">
    <location>
        <begin position="104"/>
        <end position="151"/>
    </location>
</feature>
<accession>A0A1Y2AUA6</accession>
<name>A0A1Y2AUA6_9TREE</name>
<proteinExistence type="inferred from homology"/>
<feature type="compositionally biased region" description="Basic and acidic residues" evidence="7">
    <location>
        <begin position="135"/>
        <end position="146"/>
    </location>
</feature>
<keyword evidence="3" id="KW-0677">Repeat</keyword>
<evidence type="ECO:0000313" key="9">
    <source>
        <dbReference type="EMBL" id="ORY26173.1"/>
    </source>
</evidence>
<reference evidence="9 10" key="1">
    <citation type="submission" date="2016-07" db="EMBL/GenBank/DDBJ databases">
        <title>Pervasive Adenine N6-methylation of Active Genes in Fungi.</title>
        <authorList>
            <consortium name="DOE Joint Genome Institute"/>
            <person name="Mondo S.J."/>
            <person name="Dannebaum R.O."/>
            <person name="Kuo R.C."/>
            <person name="Labutti K."/>
            <person name="Haridas S."/>
            <person name="Kuo A."/>
            <person name="Salamov A."/>
            <person name="Ahrendt S.R."/>
            <person name="Lipzen A."/>
            <person name="Sullivan W."/>
            <person name="Andreopoulos W.B."/>
            <person name="Clum A."/>
            <person name="Lindquist E."/>
            <person name="Daum C."/>
            <person name="Ramamoorthy G.K."/>
            <person name="Gryganskyi A."/>
            <person name="Culley D."/>
            <person name="Magnuson J.K."/>
            <person name="James T.Y."/>
            <person name="O'Malley M.A."/>
            <person name="Stajich J.E."/>
            <person name="Spatafora J.W."/>
            <person name="Visel A."/>
            <person name="Grigoriev I.V."/>
        </authorList>
    </citation>
    <scope>NUCLEOTIDE SEQUENCE [LARGE SCALE GENOMIC DNA]</scope>
    <source>
        <strain evidence="9 10">68-887.2</strain>
    </source>
</reference>
<dbReference type="SUPFAM" id="SSF50729">
    <property type="entry name" value="PH domain-like"/>
    <property type="match status" value="1"/>
</dbReference>
<dbReference type="SMART" id="SM00751">
    <property type="entry name" value="BSD"/>
    <property type="match status" value="1"/>
</dbReference>
<keyword evidence="6" id="KW-0539">Nucleus</keyword>
<comment type="caution">
    <text evidence="9">The sequence shown here is derived from an EMBL/GenBank/DDBJ whole genome shotgun (WGS) entry which is preliminary data.</text>
</comment>
<dbReference type="AlphaFoldDB" id="A0A1Y2AUA6"/>
<dbReference type="InParanoid" id="A0A1Y2AUA6"/>
<evidence type="ECO:0000256" key="6">
    <source>
        <dbReference type="ARBA" id="ARBA00023242"/>
    </source>
</evidence>
<sequence>MAGPSTLQQFPADFKKVPGTLTLTATHIAWVPQVKDQMDRQQQALARATNMLASKASSEKVSLKILFKDDIPAGGLLFTFTDPSAREDHRKAVQDTLIPFVSANRAGPSVPTPVPAAATTASPAAASPGTSNGKRKAEDGTPERAGKAARGVASRIKMRVLNKNPTLKLLHRELVLGKQITEEEFWDGREALLQTEEMAYAQKPGRASRLLDDRFDLDSGKKTTTARGGTGVGLKAKEDSGPIVLNLSKELTREIFEEFPVVQDAYAKYVPGVSEAEFWSRYFTSQLWERHRASVRQSAVDEVQRKKDDIFDQYLEDPDWNIQPRKQQPDDVERFLDLAATEEDHGESITVRDVTMQAGRERSSLPLIRRFNDHSGKLLHSGGRQGTTLSNTVIPSDMDIYNEIELEDLRGPAEASTISLQVQDAEKVVDEDDVGATKGILPGRSDEELLSLAMEEQAKLRHWYPDLREVSIPTPPGGWKEDMQSSGQSSEQSARYHAYAAQKDAAVTATSIVSHLYTAANNEHKPLAPLPESILEQMKSCHNAATEFLRQYYSSVLPSLGSTEAAAKAKAAKRDKMVQYLELTGGKINAIVHVAQVAQVDPVRVRAALAPTMLAVERALKREEKMSINGST</sequence>
<dbReference type="GO" id="GO:0000439">
    <property type="term" value="C:transcription factor TFIIH core complex"/>
    <property type="evidence" value="ECO:0007669"/>
    <property type="project" value="InterPro"/>
</dbReference>
<dbReference type="Gene3D" id="2.30.29.30">
    <property type="entry name" value="Pleckstrin-homology domain (PH domain)/Phosphotyrosine-binding domain (PTB)"/>
    <property type="match status" value="1"/>
</dbReference>
<protein>
    <submittedName>
        <fullName evidence="9">TFIIH p62 subunit, N-terminal domain-domain-containing protein</fullName>
    </submittedName>
</protein>
<dbReference type="Proteomes" id="UP000193986">
    <property type="component" value="Unassembled WGS sequence"/>
</dbReference>
<dbReference type="GO" id="GO:0006289">
    <property type="term" value="P:nucleotide-excision repair"/>
    <property type="evidence" value="ECO:0007669"/>
    <property type="project" value="InterPro"/>
</dbReference>
<evidence type="ECO:0000256" key="4">
    <source>
        <dbReference type="ARBA" id="ARBA00023015"/>
    </source>
</evidence>
<dbReference type="Gene3D" id="6.10.140.1200">
    <property type="match status" value="1"/>
</dbReference>
<evidence type="ECO:0000256" key="1">
    <source>
        <dbReference type="ARBA" id="ARBA00004123"/>
    </source>
</evidence>
<dbReference type="InterPro" id="IPR005607">
    <property type="entry name" value="BSD_dom"/>
</dbReference>
<comment type="subcellular location">
    <subcellularLocation>
        <location evidence="1">Nucleus</location>
    </subcellularLocation>
</comment>
<dbReference type="InterPro" id="IPR011993">
    <property type="entry name" value="PH-like_dom_sf"/>
</dbReference>
<feature type="region of interest" description="Disordered" evidence="7">
    <location>
        <begin position="474"/>
        <end position="493"/>
    </location>
</feature>
<dbReference type="STRING" id="71784.A0A1Y2AUA6"/>
<feature type="compositionally biased region" description="Polar residues" evidence="7">
    <location>
        <begin position="484"/>
        <end position="493"/>
    </location>
</feature>
<organism evidence="9 10">
    <name type="scientific">Naematelia encephala</name>
    <dbReference type="NCBI Taxonomy" id="71784"/>
    <lineage>
        <taxon>Eukaryota</taxon>
        <taxon>Fungi</taxon>
        <taxon>Dikarya</taxon>
        <taxon>Basidiomycota</taxon>
        <taxon>Agaricomycotina</taxon>
        <taxon>Tremellomycetes</taxon>
        <taxon>Tremellales</taxon>
        <taxon>Naemateliaceae</taxon>
        <taxon>Naematelia</taxon>
    </lineage>
</organism>
<evidence type="ECO:0000259" key="8">
    <source>
        <dbReference type="PROSITE" id="PS50858"/>
    </source>
</evidence>
<keyword evidence="5" id="KW-0804">Transcription</keyword>
<feature type="domain" description="BSD" evidence="8">
    <location>
        <begin position="156"/>
        <end position="186"/>
    </location>
</feature>
<dbReference type="EMBL" id="MCFC01000050">
    <property type="protein sequence ID" value="ORY26173.1"/>
    <property type="molecule type" value="Genomic_DNA"/>
</dbReference>
<keyword evidence="10" id="KW-1185">Reference proteome</keyword>
<dbReference type="GO" id="GO:0006351">
    <property type="term" value="P:DNA-templated transcription"/>
    <property type="evidence" value="ECO:0007669"/>
    <property type="project" value="InterPro"/>
</dbReference>
<dbReference type="OrthoDB" id="360521at2759"/>
<gene>
    <name evidence="9" type="ORF">BCR39DRAFT_542095</name>
</gene>
<dbReference type="InterPro" id="IPR035925">
    <property type="entry name" value="BSD_dom_sf"/>
</dbReference>
<dbReference type="FunCoup" id="A0A1Y2AUA6">
    <property type="interactions" value="492"/>
</dbReference>
<dbReference type="Pfam" id="PF03909">
    <property type="entry name" value="BSD"/>
    <property type="match status" value="1"/>
</dbReference>
<evidence type="ECO:0000256" key="3">
    <source>
        <dbReference type="ARBA" id="ARBA00022737"/>
    </source>
</evidence>
<evidence type="ECO:0000256" key="7">
    <source>
        <dbReference type="SAM" id="MobiDB-lite"/>
    </source>
</evidence>
<dbReference type="SUPFAM" id="SSF140383">
    <property type="entry name" value="BSD domain-like"/>
    <property type="match status" value="2"/>
</dbReference>
<dbReference type="PROSITE" id="PS50858">
    <property type="entry name" value="BSD"/>
    <property type="match status" value="2"/>
</dbReference>
<evidence type="ECO:0000256" key="2">
    <source>
        <dbReference type="ARBA" id="ARBA00009448"/>
    </source>
</evidence>
<dbReference type="Pfam" id="PF08567">
    <property type="entry name" value="PH_TFIIH"/>
    <property type="match status" value="1"/>
</dbReference>
<evidence type="ECO:0000256" key="5">
    <source>
        <dbReference type="ARBA" id="ARBA00023163"/>
    </source>
</evidence>
<keyword evidence="4" id="KW-0805">Transcription regulation</keyword>
<dbReference type="InterPro" id="IPR013876">
    <property type="entry name" value="TFIIH_BTF_p62_N"/>
</dbReference>
<dbReference type="CDD" id="cd13229">
    <property type="entry name" value="PH_TFIIH"/>
    <property type="match status" value="1"/>
</dbReference>
<evidence type="ECO:0000313" key="10">
    <source>
        <dbReference type="Proteomes" id="UP000193986"/>
    </source>
</evidence>
<comment type="similarity">
    <text evidence="2">Belongs to the TFB1 family.</text>
</comment>
<dbReference type="PANTHER" id="PTHR12856">
    <property type="entry name" value="TRANSCRIPTION INITIATION FACTOR IIH-RELATED"/>
    <property type="match status" value="1"/>
</dbReference>
<feature type="compositionally biased region" description="Low complexity" evidence="7">
    <location>
        <begin position="115"/>
        <end position="131"/>
    </location>
</feature>